<organism evidence="1 2">
    <name type="scientific">Alkalibacterium putridalgicola</name>
    <dbReference type="NCBI Taxonomy" id="426703"/>
    <lineage>
        <taxon>Bacteria</taxon>
        <taxon>Bacillati</taxon>
        <taxon>Bacillota</taxon>
        <taxon>Bacilli</taxon>
        <taxon>Lactobacillales</taxon>
        <taxon>Carnobacteriaceae</taxon>
        <taxon>Alkalibacterium</taxon>
    </lineage>
</organism>
<comment type="caution">
    <text evidence="1">The sequence shown here is derived from an EMBL/GenBank/DDBJ whole genome shotgun (WGS) entry which is preliminary data.</text>
</comment>
<dbReference type="Proteomes" id="UP000321425">
    <property type="component" value="Unassembled WGS sequence"/>
</dbReference>
<dbReference type="EMBL" id="BJUX01000017">
    <property type="protein sequence ID" value="GEK89550.1"/>
    <property type="molecule type" value="Genomic_DNA"/>
</dbReference>
<name>A0ABQ0UYC2_9LACT</name>
<gene>
    <name evidence="1" type="ORF">APU01nite_15890</name>
</gene>
<accession>A0ABQ0UYC2</accession>
<protein>
    <submittedName>
        <fullName evidence="1">Uncharacterized protein</fullName>
    </submittedName>
</protein>
<proteinExistence type="predicted"/>
<keyword evidence="2" id="KW-1185">Reference proteome</keyword>
<reference evidence="1 2" key="1">
    <citation type="submission" date="2019-07" db="EMBL/GenBank/DDBJ databases">
        <title>Whole genome shotgun sequence of Alkalibacterium putridalgicola NBRC 103243.</title>
        <authorList>
            <person name="Hosoyama A."/>
            <person name="Uohara A."/>
            <person name="Ohji S."/>
            <person name="Ichikawa N."/>
        </authorList>
    </citation>
    <scope>NUCLEOTIDE SEQUENCE [LARGE SCALE GENOMIC DNA]</scope>
    <source>
        <strain evidence="1 2">NBRC 103243</strain>
    </source>
</reference>
<evidence type="ECO:0000313" key="2">
    <source>
        <dbReference type="Proteomes" id="UP000321425"/>
    </source>
</evidence>
<evidence type="ECO:0000313" key="1">
    <source>
        <dbReference type="EMBL" id="GEK89550.1"/>
    </source>
</evidence>
<sequence length="66" mass="7565">MGRKTARLRRFELIEKAADQEVPSPDLLLSLFSDLLLVFMFRECPSQLRNLLKGHSLVICVTFITS</sequence>